<evidence type="ECO:0000259" key="14">
    <source>
        <dbReference type="Pfam" id="PF02867"/>
    </source>
</evidence>
<keyword evidence="7 13" id="KW-0547">Nucleotide-binding</keyword>
<dbReference type="CDD" id="cd02888">
    <property type="entry name" value="RNR_II_dimer"/>
    <property type="match status" value="1"/>
</dbReference>
<dbReference type="InterPro" id="IPR029072">
    <property type="entry name" value="YebC-like"/>
</dbReference>
<evidence type="ECO:0000259" key="16">
    <source>
        <dbReference type="Pfam" id="PF12637"/>
    </source>
</evidence>
<evidence type="ECO:0000256" key="6">
    <source>
        <dbReference type="ARBA" id="ARBA00022634"/>
    </source>
</evidence>
<evidence type="ECO:0000256" key="1">
    <source>
        <dbReference type="ARBA" id="ARBA00001922"/>
    </source>
</evidence>
<keyword evidence="6 13" id="KW-0237">DNA synthesis</keyword>
<dbReference type="InterPro" id="IPR000788">
    <property type="entry name" value="RNR_lg_C"/>
</dbReference>
<evidence type="ECO:0000256" key="4">
    <source>
        <dbReference type="ARBA" id="ARBA00014409"/>
    </source>
</evidence>
<dbReference type="Pfam" id="PF08471">
    <property type="entry name" value="Ribonuc_red_2_N"/>
    <property type="match status" value="1"/>
</dbReference>
<name>A0A932I0J0_UNCTE</name>
<comment type="catalytic activity">
    <reaction evidence="12 13">
        <text>a 2'-deoxyribonucleoside 5'-diphosphate + [thioredoxin]-disulfide + H2O = a ribonucleoside 5'-diphosphate + [thioredoxin]-dithiol</text>
        <dbReference type="Rhea" id="RHEA:23252"/>
        <dbReference type="Rhea" id="RHEA-COMP:10698"/>
        <dbReference type="Rhea" id="RHEA-COMP:10700"/>
        <dbReference type="ChEBI" id="CHEBI:15377"/>
        <dbReference type="ChEBI" id="CHEBI:29950"/>
        <dbReference type="ChEBI" id="CHEBI:50058"/>
        <dbReference type="ChEBI" id="CHEBI:57930"/>
        <dbReference type="ChEBI" id="CHEBI:73316"/>
        <dbReference type="EC" id="1.17.4.1"/>
    </reaction>
</comment>
<reference evidence="17" key="1">
    <citation type="submission" date="2020-07" db="EMBL/GenBank/DDBJ databases">
        <title>Huge and variable diversity of episymbiotic CPR bacteria and DPANN archaea in groundwater ecosystems.</title>
        <authorList>
            <person name="He C.Y."/>
            <person name="Keren R."/>
            <person name="Whittaker M."/>
            <person name="Farag I.F."/>
            <person name="Doudna J."/>
            <person name="Cate J.H.D."/>
            <person name="Banfield J.F."/>
        </authorList>
    </citation>
    <scope>NUCLEOTIDE SEQUENCE</scope>
    <source>
        <strain evidence="17">NC_groundwater_763_Ag_S-0.2um_68_21</strain>
    </source>
</reference>
<evidence type="ECO:0000256" key="13">
    <source>
        <dbReference type="RuleBase" id="RU364064"/>
    </source>
</evidence>
<dbReference type="SUPFAM" id="SSF75625">
    <property type="entry name" value="YebC-like"/>
    <property type="match status" value="1"/>
</dbReference>
<keyword evidence="10 13" id="KW-0170">Cobalt</keyword>
<dbReference type="InterPro" id="IPR050862">
    <property type="entry name" value="RdRp_reductase_class-2"/>
</dbReference>
<comment type="similarity">
    <text evidence="2 13">Belongs to the ribonucleoside diphosphate reductase class-2 family.</text>
</comment>
<gene>
    <name evidence="17" type="ORF">HYZ11_08095</name>
</gene>
<evidence type="ECO:0000256" key="8">
    <source>
        <dbReference type="ARBA" id="ARBA00023002"/>
    </source>
</evidence>
<evidence type="ECO:0000256" key="10">
    <source>
        <dbReference type="ARBA" id="ARBA00023285"/>
    </source>
</evidence>
<dbReference type="SUPFAM" id="SSF51998">
    <property type="entry name" value="PFL-like glycyl radical enzymes"/>
    <property type="match status" value="1"/>
</dbReference>
<comment type="caution">
    <text evidence="17">The sequence shown here is derived from an EMBL/GenBank/DDBJ whole genome shotgun (WGS) entry which is preliminary data.</text>
</comment>
<dbReference type="PRINTS" id="PR01183">
    <property type="entry name" value="RIBORDTASEM1"/>
</dbReference>
<keyword evidence="8 13" id="KW-0560">Oxidoreductase</keyword>
<dbReference type="EMBL" id="JACPUR010000017">
    <property type="protein sequence ID" value="MBI3127547.1"/>
    <property type="molecule type" value="Genomic_DNA"/>
</dbReference>
<evidence type="ECO:0000313" key="17">
    <source>
        <dbReference type="EMBL" id="MBI3127547.1"/>
    </source>
</evidence>
<comment type="function">
    <text evidence="11 13">Catalyzes the reduction of ribonucleotides to deoxyribonucleotides. May function to provide a pool of deoxyribonucleotide precursors for DNA repair during oxygen limitation and/or for immediate growth after restoration of oxygen.</text>
</comment>
<evidence type="ECO:0000256" key="12">
    <source>
        <dbReference type="ARBA" id="ARBA00047754"/>
    </source>
</evidence>
<evidence type="ECO:0000313" key="18">
    <source>
        <dbReference type="Proteomes" id="UP000782312"/>
    </source>
</evidence>
<dbReference type="InterPro" id="IPR024434">
    <property type="entry name" value="TSCPD_dom"/>
</dbReference>
<organism evidence="17 18">
    <name type="scientific">Tectimicrobiota bacterium</name>
    <dbReference type="NCBI Taxonomy" id="2528274"/>
    <lineage>
        <taxon>Bacteria</taxon>
        <taxon>Pseudomonadati</taxon>
        <taxon>Nitrospinota/Tectimicrobiota group</taxon>
        <taxon>Candidatus Tectimicrobiota</taxon>
    </lineage>
</organism>
<dbReference type="Proteomes" id="UP000782312">
    <property type="component" value="Unassembled WGS sequence"/>
</dbReference>
<dbReference type="GO" id="GO:0004748">
    <property type="term" value="F:ribonucleoside-diphosphate reductase activity, thioredoxin disulfide as acceptor"/>
    <property type="evidence" value="ECO:0007669"/>
    <property type="project" value="UniProtKB-EC"/>
</dbReference>
<evidence type="ECO:0000256" key="5">
    <source>
        <dbReference type="ARBA" id="ARBA00022628"/>
    </source>
</evidence>
<feature type="domain" description="Ribonucleotide reductase large subunit C-terminal" evidence="14">
    <location>
        <begin position="198"/>
        <end position="757"/>
    </location>
</feature>
<dbReference type="Pfam" id="PF02867">
    <property type="entry name" value="Ribonuc_red_lgC"/>
    <property type="match status" value="2"/>
</dbReference>
<dbReference type="GO" id="GO:0071897">
    <property type="term" value="P:DNA biosynthetic process"/>
    <property type="evidence" value="ECO:0007669"/>
    <property type="project" value="UniProtKB-KW"/>
</dbReference>
<dbReference type="AlphaFoldDB" id="A0A932I0J0"/>
<proteinExistence type="inferred from homology"/>
<comment type="cofactor">
    <cofactor evidence="1 13">
        <name>adenosylcob(III)alamin</name>
        <dbReference type="ChEBI" id="CHEBI:18408"/>
    </cofactor>
</comment>
<dbReference type="GO" id="GO:0050897">
    <property type="term" value="F:cobalt ion binding"/>
    <property type="evidence" value="ECO:0007669"/>
    <property type="project" value="InterPro"/>
</dbReference>
<dbReference type="GO" id="GO:0000166">
    <property type="term" value="F:nucleotide binding"/>
    <property type="evidence" value="ECO:0007669"/>
    <property type="project" value="UniProtKB-KW"/>
</dbReference>
<feature type="domain" description="Ribonucleotide reductase class II vitamin B12-dependent N-terminal" evidence="15">
    <location>
        <begin position="23"/>
        <end position="147"/>
    </location>
</feature>
<dbReference type="Pfam" id="PF12637">
    <property type="entry name" value="TSCPD"/>
    <property type="match status" value="1"/>
</dbReference>
<keyword evidence="5 13" id="KW-0846">Cobalamin</keyword>
<dbReference type="EC" id="1.17.4.1" evidence="3 13"/>
<dbReference type="PANTHER" id="PTHR43371">
    <property type="entry name" value="VITAMIN B12-DEPENDENT RIBONUCLEOTIDE REDUCTASE"/>
    <property type="match status" value="1"/>
</dbReference>
<dbReference type="PANTHER" id="PTHR43371:SF1">
    <property type="entry name" value="RIBONUCLEOSIDE-DIPHOSPHATE REDUCTASE"/>
    <property type="match status" value="1"/>
</dbReference>
<dbReference type="InterPro" id="IPR013344">
    <property type="entry name" value="RNR_NrdJ/NrdZ"/>
</dbReference>
<evidence type="ECO:0000256" key="3">
    <source>
        <dbReference type="ARBA" id="ARBA00012274"/>
    </source>
</evidence>
<evidence type="ECO:0000259" key="15">
    <source>
        <dbReference type="Pfam" id="PF08471"/>
    </source>
</evidence>
<keyword evidence="9" id="KW-1015">Disulfide bond</keyword>
<feature type="domain" description="Ribonucleotide reductase large subunit C-terminal" evidence="14">
    <location>
        <begin position="820"/>
        <end position="917"/>
    </location>
</feature>
<evidence type="ECO:0000256" key="11">
    <source>
        <dbReference type="ARBA" id="ARBA00025437"/>
    </source>
</evidence>
<dbReference type="NCBIfam" id="TIGR02504">
    <property type="entry name" value="NrdJ_Z"/>
    <property type="match status" value="1"/>
</dbReference>
<accession>A0A932I0J0</accession>
<feature type="domain" description="TSCPD" evidence="16">
    <location>
        <begin position="970"/>
        <end position="1075"/>
    </location>
</feature>
<dbReference type="InterPro" id="IPR013678">
    <property type="entry name" value="RNR_2_N"/>
</dbReference>
<evidence type="ECO:0000256" key="7">
    <source>
        <dbReference type="ARBA" id="ARBA00022741"/>
    </source>
</evidence>
<sequence>MKIPRHFTRIGNEPYAGIQFVPRTSRIVNPDGSVVFEAKDILVPESWSQVAVDILAQKYFRKAGVPARLARVAEEGVPEWLQRSEPDKGALEQIPEAQRSGGETDARQVFHRMAGCWTYWGWKHGYFGSEEDARVFYGELVHMLAAQMAAPNSPQWFNAGLHWAYGIAGPSQGHYYCDPETGELQRSRSAYERPQPHACFIQSVKDDLVNEGGIMDLWTREARIFKYGSGTGTNFGTLRADGESLSGGGRSSGLMSFLKIGDRAAGAIKSGGTTRRAAKMVTLDVDHPDIEEFVNWKVREEQKVAALVSGSRMCRRHMGAILAACRPEGKADLNGGLLRPDKNPELRRAILEARRAGVPDNYIFRAMQLAQQGKTQDDIQIEEFDTNWEGEAYTTVSGQNSNNSVRIADAFMAAALKNEPWKLIRRTDRKVAREVPAKKLWDEIGYAAWCCADPGLQFDTTINDWHTCAADGRINASNPCSEYMFLDDTACNLASLNLVRFLDLESGRFRVEDFRHAVRVWTVVLEISVLMAQFPSEAIAQRSYDYRTLGLGYANLGTMLMLLGIPYDSPEGEAWCGAVSSVMTGCSYAASAEMAGELGPFPRYHANREHMLRVLRNHRRAAYAAPAAEYEMLSKAPAGIDPARCPAYLLEAAREAWDEALALGYRNGFRNAQATVIAPTGTIGLVMDCDTTGIEPDFALVKFKKLAGGGYFKIINQSVPAALRRLGYAEDQIRDIVAYCRGRGTLTSAPHINPETLKAKGFTDKALERIEAALEGAFELPFAFNKHILGVEFCRERLGLSDEQLGAWDLNLLEAIGFTPAQIREANDYVCGKMTIEGASHIREEHLPVFDCASKCGRDGKRYISPMAHVRMMAAAQPFISGAISKTINMPTEATILDIQDLYHESWRRMTKAIAIYRDGSKLSQPLAAQHEADIFEGIGEEAPAESVPVRVARQIVRRYVIHKGGRRKLPTRRAGYTQKAIVGGHKVYLRTGEYEDGALGEIFIDMHKEGAAFRSLMNCFAIAISLGLQHGVPLDEFVDAFVFTRFEPSGVVDGNRAIKMSTSIIDYIFRELAISYLGRQELAQVMPEDLRSDTLGRPKDEIPEFDAEEAEEVQTLLPFSKTDTPKSEHLHLHFRKEAQASESSVSRRGGVAEEAKFKGYVGEACGDCGSFAVVRNGTCLKCLDCGATSGCS</sequence>
<dbReference type="Gene3D" id="3.20.70.20">
    <property type="match status" value="3"/>
</dbReference>
<evidence type="ECO:0000256" key="9">
    <source>
        <dbReference type="ARBA" id="ARBA00023157"/>
    </source>
</evidence>
<dbReference type="GO" id="GO:0031419">
    <property type="term" value="F:cobalamin binding"/>
    <property type="evidence" value="ECO:0007669"/>
    <property type="project" value="UniProtKB-KW"/>
</dbReference>
<evidence type="ECO:0000256" key="2">
    <source>
        <dbReference type="ARBA" id="ARBA00007405"/>
    </source>
</evidence>
<protein>
    <recommendedName>
        <fullName evidence="4 13">Vitamin B12-dependent ribonucleotide reductase</fullName>
        <ecNumber evidence="3 13">1.17.4.1</ecNumber>
    </recommendedName>
</protein>
<dbReference type="NCBIfam" id="NF005736">
    <property type="entry name" value="PRK07562.1"/>
    <property type="match status" value="1"/>
</dbReference>